<protein>
    <submittedName>
        <fullName evidence="1">Uncharacterized protein</fullName>
    </submittedName>
</protein>
<dbReference type="OrthoDB" id="1707731at2"/>
<evidence type="ECO:0000313" key="1">
    <source>
        <dbReference type="EMBL" id="EYE88491.1"/>
    </source>
</evidence>
<name>A0A017RV63_9CLOT</name>
<sequence length="103" mass="11988">MFNNIRENRIQQDGLYKVTIQMPESDYFSAYESITSDAAYEILGNYLAYRQDDGRVSDVDIKHNSNGHVVNITANLHYMGNTHSDIRKTPDYLNITRENEKRI</sequence>
<comment type="caution">
    <text evidence="1">The sequence shown here is derived from an EMBL/GenBank/DDBJ whole genome shotgun (WGS) entry which is preliminary data.</text>
</comment>
<dbReference type="Proteomes" id="UP000019681">
    <property type="component" value="Unassembled WGS sequence"/>
</dbReference>
<proteinExistence type="predicted"/>
<reference evidence="1 2" key="1">
    <citation type="journal article" date="2014" name="Genome Announc.">
        <title>Draft Genome Sequence of Fervidicella metallireducens Strain AeBT, an Iron-Reducing Thermoanaerobe from the Great Artesian Basin.</title>
        <authorList>
            <person name="Patel B.K."/>
        </authorList>
    </citation>
    <scope>NUCLEOTIDE SEQUENCE [LARGE SCALE GENOMIC DNA]</scope>
    <source>
        <strain evidence="1 2">AeB</strain>
    </source>
</reference>
<dbReference type="EMBL" id="AZQP01000020">
    <property type="protein sequence ID" value="EYE88491.1"/>
    <property type="molecule type" value="Genomic_DNA"/>
</dbReference>
<dbReference type="AlphaFoldDB" id="A0A017RV63"/>
<accession>A0A017RV63</accession>
<keyword evidence="2" id="KW-1185">Reference proteome</keyword>
<gene>
    <name evidence="1" type="ORF">Q428_07865</name>
</gene>
<organism evidence="1 2">
    <name type="scientific">Fervidicella metallireducens AeB</name>
    <dbReference type="NCBI Taxonomy" id="1403537"/>
    <lineage>
        <taxon>Bacteria</taxon>
        <taxon>Bacillati</taxon>
        <taxon>Bacillota</taxon>
        <taxon>Clostridia</taxon>
        <taxon>Eubacteriales</taxon>
        <taxon>Clostridiaceae</taxon>
        <taxon>Fervidicella</taxon>
    </lineage>
</organism>
<dbReference type="STRING" id="1403537.Q428_07865"/>
<evidence type="ECO:0000313" key="2">
    <source>
        <dbReference type="Proteomes" id="UP000019681"/>
    </source>
</evidence>
<dbReference type="RefSeq" id="WP_035379691.1">
    <property type="nucleotide sequence ID" value="NZ_AZQP01000020.1"/>
</dbReference>